<dbReference type="OrthoDB" id="9801622at2"/>
<feature type="transmembrane region" description="Helical" evidence="1">
    <location>
        <begin position="82"/>
        <end position="104"/>
    </location>
</feature>
<reference evidence="4" key="1">
    <citation type="journal article" date="2011" name="J. Bacteriol.">
        <title>Genome sequences of eight morphologically diverse alphaproteobacteria.</title>
        <authorList>
            <consortium name="US DOE Joint Genome Institute"/>
            <person name="Brown P.J."/>
            <person name="Kysela D.T."/>
            <person name="Buechlein A."/>
            <person name="Hemmerich C."/>
            <person name="Brun Y.V."/>
        </authorList>
    </citation>
    <scope>NUCLEOTIDE SEQUENCE [LARGE SCALE GENOMIC DNA]</scope>
    <source>
        <strain evidence="4">ATCC 15264 / DSM 4735 / LMG 14903 / NBRC 16000 / CB 81</strain>
    </source>
</reference>
<dbReference type="KEGG" id="bsb:Bresu_0183"/>
<evidence type="ECO:0000256" key="1">
    <source>
        <dbReference type="SAM" id="Phobius"/>
    </source>
</evidence>
<accession>D9QIJ5</accession>
<dbReference type="eggNOG" id="COG0671">
    <property type="taxonomic scope" value="Bacteria"/>
</dbReference>
<organism evidence="3 4">
    <name type="scientific">Brevundimonas subvibrioides (strain ATCC 15264 / DSM 4735 / LMG 14903 / NBRC 16000 / CB 81)</name>
    <name type="common">Caulobacter subvibrioides</name>
    <dbReference type="NCBI Taxonomy" id="633149"/>
    <lineage>
        <taxon>Bacteria</taxon>
        <taxon>Pseudomonadati</taxon>
        <taxon>Pseudomonadota</taxon>
        <taxon>Alphaproteobacteria</taxon>
        <taxon>Caulobacterales</taxon>
        <taxon>Caulobacteraceae</taxon>
        <taxon>Brevundimonas</taxon>
    </lineage>
</organism>
<evidence type="ECO:0000313" key="4">
    <source>
        <dbReference type="Proteomes" id="UP000002696"/>
    </source>
</evidence>
<evidence type="ECO:0000313" key="3">
    <source>
        <dbReference type="EMBL" id="ADK99497.1"/>
    </source>
</evidence>
<feature type="transmembrane region" description="Helical" evidence="1">
    <location>
        <begin position="182"/>
        <end position="203"/>
    </location>
</feature>
<dbReference type="Proteomes" id="UP000002696">
    <property type="component" value="Chromosome"/>
</dbReference>
<dbReference type="EMBL" id="CP002102">
    <property type="protein sequence ID" value="ADK99497.1"/>
    <property type="molecule type" value="Genomic_DNA"/>
</dbReference>
<feature type="transmembrane region" description="Helical" evidence="1">
    <location>
        <begin position="209"/>
        <end position="230"/>
    </location>
</feature>
<sequence>MPSSAPVRFFRRALRLARTEFVALSALLIVGLGVSIFAELADDMREADGQAFDQGVLSILRPNADPSDAWGPWWLSTAANDLTALGGISVLALFATIAVIFLIIQKKRLSALLLVFGLLGGVTLSEGLKAMFERARPPEQFQAVETINASFPSGHALLSTVFYLSLAVMLSRAFPRRSLKAYVIGTGVLIAVLVGLTRIYLGAHWATDVFAGWSVGAAWAMALWLVSYAVERRQAVHHATLVDEPTVAEA</sequence>
<feature type="transmembrane region" description="Helical" evidence="1">
    <location>
        <begin position="21"/>
        <end position="38"/>
    </location>
</feature>
<dbReference type="RefSeq" id="WP_013267602.1">
    <property type="nucleotide sequence ID" value="NC_014375.1"/>
</dbReference>
<gene>
    <name evidence="3" type="ordered locus">Bresu_0183</name>
</gene>
<keyword evidence="1" id="KW-0472">Membrane</keyword>
<dbReference type="PANTHER" id="PTHR14969">
    <property type="entry name" value="SPHINGOSINE-1-PHOSPHATE PHOSPHOHYDROLASE"/>
    <property type="match status" value="1"/>
</dbReference>
<dbReference type="SMART" id="SM00014">
    <property type="entry name" value="acidPPc"/>
    <property type="match status" value="1"/>
</dbReference>
<proteinExistence type="predicted"/>
<dbReference type="AlphaFoldDB" id="D9QIJ5"/>
<dbReference type="CDD" id="cd03392">
    <property type="entry name" value="PAP2_like_2"/>
    <property type="match status" value="1"/>
</dbReference>
<dbReference type="Gene3D" id="1.20.144.10">
    <property type="entry name" value="Phosphatidic acid phosphatase type 2/haloperoxidase"/>
    <property type="match status" value="1"/>
</dbReference>
<feature type="transmembrane region" description="Helical" evidence="1">
    <location>
        <begin position="152"/>
        <end position="170"/>
    </location>
</feature>
<dbReference type="InParanoid" id="D9QIJ5"/>
<feature type="domain" description="Phosphatidic acid phosphatase type 2/haloperoxidase" evidence="2">
    <location>
        <begin position="107"/>
        <end position="224"/>
    </location>
</feature>
<feature type="transmembrane region" description="Helical" evidence="1">
    <location>
        <begin position="111"/>
        <end position="132"/>
    </location>
</feature>
<dbReference type="BioCyc" id="BSUB633149:G1GM8-182-MONOMER"/>
<dbReference type="FunCoup" id="D9QIJ5">
    <property type="interactions" value="141"/>
</dbReference>
<dbReference type="PANTHER" id="PTHR14969:SF13">
    <property type="entry name" value="AT30094P"/>
    <property type="match status" value="1"/>
</dbReference>
<protein>
    <submittedName>
        <fullName evidence="3">Phosphoesterase PA-phosphatase related protein</fullName>
    </submittedName>
</protein>
<dbReference type="STRING" id="633149.Bresu_0183"/>
<name>D9QIJ5_BRESC</name>
<dbReference type="SUPFAM" id="SSF48317">
    <property type="entry name" value="Acid phosphatase/Vanadium-dependent haloperoxidase"/>
    <property type="match status" value="1"/>
</dbReference>
<dbReference type="InterPro" id="IPR036938">
    <property type="entry name" value="PAP2/HPO_sf"/>
</dbReference>
<dbReference type="Pfam" id="PF01569">
    <property type="entry name" value="PAP2"/>
    <property type="match status" value="1"/>
</dbReference>
<evidence type="ECO:0000259" key="2">
    <source>
        <dbReference type="SMART" id="SM00014"/>
    </source>
</evidence>
<dbReference type="InterPro" id="IPR000326">
    <property type="entry name" value="PAP2/HPO"/>
</dbReference>
<keyword evidence="4" id="KW-1185">Reference proteome</keyword>
<dbReference type="HOGENOM" id="CLU_072573_3_0_5"/>
<keyword evidence="1" id="KW-1133">Transmembrane helix</keyword>
<keyword evidence="1" id="KW-0812">Transmembrane</keyword>